<reference evidence="3" key="1">
    <citation type="journal article" date="2019" name="Int. J. Syst. Evol. Microbiol.">
        <title>The Global Catalogue of Microorganisms (GCM) 10K type strain sequencing project: providing services to taxonomists for standard genome sequencing and annotation.</title>
        <authorList>
            <consortium name="The Broad Institute Genomics Platform"/>
            <consortium name="The Broad Institute Genome Sequencing Center for Infectious Disease"/>
            <person name="Wu L."/>
            <person name="Ma J."/>
        </authorList>
    </citation>
    <scope>NUCLEOTIDE SEQUENCE [LARGE SCALE GENOMIC DNA]</scope>
    <source>
        <strain evidence="3">IBRC-M 10813</strain>
    </source>
</reference>
<evidence type="ECO:0000313" key="3">
    <source>
        <dbReference type="Proteomes" id="UP001595843"/>
    </source>
</evidence>
<dbReference type="RefSeq" id="WP_380705873.1">
    <property type="nucleotide sequence ID" value="NZ_JBHSAP010000018.1"/>
</dbReference>
<evidence type="ECO:0000256" key="1">
    <source>
        <dbReference type="SAM" id="Phobius"/>
    </source>
</evidence>
<organism evidence="2 3">
    <name type="scientific">Salinithrix halophila</name>
    <dbReference type="NCBI Taxonomy" id="1485204"/>
    <lineage>
        <taxon>Bacteria</taxon>
        <taxon>Bacillati</taxon>
        <taxon>Bacillota</taxon>
        <taxon>Bacilli</taxon>
        <taxon>Bacillales</taxon>
        <taxon>Thermoactinomycetaceae</taxon>
        <taxon>Salinithrix</taxon>
    </lineage>
</organism>
<dbReference type="Proteomes" id="UP001595843">
    <property type="component" value="Unassembled WGS sequence"/>
</dbReference>
<keyword evidence="3" id="KW-1185">Reference proteome</keyword>
<keyword evidence="1" id="KW-0812">Transmembrane</keyword>
<name>A0ABV8JMP6_9BACL</name>
<accession>A0ABV8JMP6</accession>
<protein>
    <submittedName>
        <fullName evidence="2">Uncharacterized protein</fullName>
    </submittedName>
</protein>
<keyword evidence="1" id="KW-0472">Membrane</keyword>
<gene>
    <name evidence="2" type="ORF">ACFOUO_14665</name>
</gene>
<evidence type="ECO:0000313" key="2">
    <source>
        <dbReference type="EMBL" id="MFC4078042.1"/>
    </source>
</evidence>
<comment type="caution">
    <text evidence="2">The sequence shown here is derived from an EMBL/GenBank/DDBJ whole genome shotgun (WGS) entry which is preliminary data.</text>
</comment>
<feature type="transmembrane region" description="Helical" evidence="1">
    <location>
        <begin position="35"/>
        <end position="52"/>
    </location>
</feature>
<sequence>MPILLVQIALVIILVRAAFQTIRHFQISQPNWLEVIFQISVGIVSLWLLLGID</sequence>
<dbReference type="EMBL" id="JBHSAP010000018">
    <property type="protein sequence ID" value="MFC4078042.1"/>
    <property type="molecule type" value="Genomic_DNA"/>
</dbReference>
<keyword evidence="1" id="KW-1133">Transmembrane helix</keyword>
<proteinExistence type="predicted"/>